<evidence type="ECO:0000259" key="2">
    <source>
        <dbReference type="Pfam" id="PF08241"/>
    </source>
</evidence>
<dbReference type="GO" id="GO:0032259">
    <property type="term" value="P:methylation"/>
    <property type="evidence" value="ECO:0007669"/>
    <property type="project" value="UniProtKB-KW"/>
</dbReference>
<protein>
    <submittedName>
        <fullName evidence="3">Methyltransferase domain-containing protein</fullName>
    </submittedName>
</protein>
<reference evidence="3" key="1">
    <citation type="submission" date="2021-01" db="EMBL/GenBank/DDBJ databases">
        <title>Marivirga aurantiaca sp. nov., isolated from intertidal surface sediments.</title>
        <authorList>
            <person name="Zhang M."/>
        </authorList>
    </citation>
    <scope>NUCLEOTIDE SEQUENCE</scope>
    <source>
        <strain evidence="3">S37H4</strain>
    </source>
</reference>
<gene>
    <name evidence="3" type="ORF">JKA74_19225</name>
</gene>
<keyword evidence="1" id="KW-0812">Transmembrane</keyword>
<dbReference type="GO" id="GO:0008757">
    <property type="term" value="F:S-adenosylmethionine-dependent methyltransferase activity"/>
    <property type="evidence" value="ECO:0007669"/>
    <property type="project" value="InterPro"/>
</dbReference>
<keyword evidence="1" id="KW-1133">Transmembrane helix</keyword>
<keyword evidence="3" id="KW-0808">Transferase</keyword>
<dbReference type="SUPFAM" id="SSF53335">
    <property type="entry name" value="S-adenosyl-L-methionine-dependent methyltransferases"/>
    <property type="match status" value="1"/>
</dbReference>
<dbReference type="InterPro" id="IPR029063">
    <property type="entry name" value="SAM-dependent_MTases_sf"/>
</dbReference>
<dbReference type="EMBL" id="JAEQBW010000015">
    <property type="protein sequence ID" value="MBK6267185.1"/>
    <property type="molecule type" value="Genomic_DNA"/>
</dbReference>
<dbReference type="RefSeq" id="WP_201432875.1">
    <property type="nucleotide sequence ID" value="NZ_JAEQBW010000015.1"/>
</dbReference>
<dbReference type="AlphaFoldDB" id="A0A934X2J7"/>
<dbReference type="Proteomes" id="UP000611723">
    <property type="component" value="Unassembled WGS sequence"/>
</dbReference>
<evidence type="ECO:0000313" key="3">
    <source>
        <dbReference type="EMBL" id="MBK6267185.1"/>
    </source>
</evidence>
<dbReference type="Pfam" id="PF08241">
    <property type="entry name" value="Methyltransf_11"/>
    <property type="match status" value="1"/>
</dbReference>
<dbReference type="Gene3D" id="3.40.50.150">
    <property type="entry name" value="Vaccinia Virus protein VP39"/>
    <property type="match status" value="1"/>
</dbReference>
<sequence length="242" mass="28386">MHQHIPENTSKNTHNIVFELLNDSGDPGKVLDIPSGAGAFTNRLINQEKSVYSADIENIMKVENPNFAVADMNKVLPYDNGFFDSVVCIDGIEHLENPFFFIRECSRVIKQEGQIVISTPNINSFRSRWRWFWTSHHNKCKVPLNEEKPTPLHHINMMSYQRMRYILHTNGFKIVQVKTNRVKLISWIYAIFIPFSWVFTNWVFKKEEKDKVQRKNNQEILSTLFKTPLLFGETMIIKAIRK</sequence>
<dbReference type="InterPro" id="IPR013216">
    <property type="entry name" value="Methyltransf_11"/>
</dbReference>
<feature type="transmembrane region" description="Helical" evidence="1">
    <location>
        <begin position="184"/>
        <end position="204"/>
    </location>
</feature>
<evidence type="ECO:0000313" key="4">
    <source>
        <dbReference type="Proteomes" id="UP000611723"/>
    </source>
</evidence>
<comment type="caution">
    <text evidence="3">The sequence shown here is derived from an EMBL/GenBank/DDBJ whole genome shotgun (WGS) entry which is preliminary data.</text>
</comment>
<organism evidence="3 4">
    <name type="scientific">Marivirga aurantiaca</name>
    <dbReference type="NCBI Taxonomy" id="2802615"/>
    <lineage>
        <taxon>Bacteria</taxon>
        <taxon>Pseudomonadati</taxon>
        <taxon>Bacteroidota</taxon>
        <taxon>Cytophagia</taxon>
        <taxon>Cytophagales</taxon>
        <taxon>Marivirgaceae</taxon>
        <taxon>Marivirga</taxon>
    </lineage>
</organism>
<feature type="domain" description="Methyltransferase type 11" evidence="2">
    <location>
        <begin position="31"/>
        <end position="117"/>
    </location>
</feature>
<evidence type="ECO:0000256" key="1">
    <source>
        <dbReference type="SAM" id="Phobius"/>
    </source>
</evidence>
<keyword evidence="1" id="KW-0472">Membrane</keyword>
<accession>A0A934X2J7</accession>
<proteinExistence type="predicted"/>
<keyword evidence="3" id="KW-0489">Methyltransferase</keyword>
<keyword evidence="4" id="KW-1185">Reference proteome</keyword>
<name>A0A934X2J7_9BACT</name>
<dbReference type="CDD" id="cd02440">
    <property type="entry name" value="AdoMet_MTases"/>
    <property type="match status" value="1"/>
</dbReference>